<sequence>MMSLAANHNDSLNLSNYKNSEKVRLNSFNSSKSNNDINDDYCSIEKIGKKRIRNKFTPEEDQKLRELIQKHGVHSWNLVSSLMENRNQRQCRERWKHYLSCDMKEATKPWTKEEDSILINKYNELGAKWTKIALELPGRTDLQVKIRYLKNLKNKKNRHKFDSDETESNDEALPDNVPDIKEESKSEKTEENKKHEEIYHNIDTEFIEKAFADLPQTCEPTQQEHHHTGQLNQELQPVLADITLGKPNDDNNNNNNSLDLSFDFNVPPSNLITEIFHYNNGGFLSNGFEPEFFHWGFE</sequence>
<feature type="domain" description="SANT" evidence="7">
    <location>
        <begin position="105"/>
        <end position="156"/>
    </location>
</feature>
<comment type="caution">
    <text evidence="9">The sequence shown here is derived from an EMBL/GenBank/DDBJ whole genome shotgun (WGS) entry which is preliminary data.</text>
</comment>
<evidence type="ECO:0000256" key="1">
    <source>
        <dbReference type="ARBA" id="ARBA00023015"/>
    </source>
</evidence>
<evidence type="ECO:0000256" key="3">
    <source>
        <dbReference type="ARBA" id="ARBA00023163"/>
    </source>
</evidence>
<dbReference type="Pfam" id="PF00249">
    <property type="entry name" value="Myb_DNA-binding"/>
    <property type="match status" value="2"/>
</dbReference>
<name>A0ABR2K469_9EUKA</name>
<dbReference type="PANTHER" id="PTHR46621">
    <property type="entry name" value="SNRNA-ACTIVATING PROTEIN COMPLEX SUBUNIT 4"/>
    <property type="match status" value="1"/>
</dbReference>
<dbReference type="CDD" id="cd00167">
    <property type="entry name" value="SANT"/>
    <property type="match status" value="2"/>
</dbReference>
<dbReference type="InterPro" id="IPR001005">
    <property type="entry name" value="SANT/Myb"/>
</dbReference>
<dbReference type="EMBL" id="JAPFFF010000007">
    <property type="protein sequence ID" value="KAK8885923.1"/>
    <property type="molecule type" value="Genomic_DNA"/>
</dbReference>
<dbReference type="InterPro" id="IPR009057">
    <property type="entry name" value="Homeodomain-like_sf"/>
</dbReference>
<dbReference type="InterPro" id="IPR017884">
    <property type="entry name" value="SANT_dom"/>
</dbReference>
<feature type="compositionally biased region" description="Acidic residues" evidence="5">
    <location>
        <begin position="164"/>
        <end position="173"/>
    </location>
</feature>
<dbReference type="PROSITE" id="PS51294">
    <property type="entry name" value="HTH_MYB"/>
    <property type="match status" value="2"/>
</dbReference>
<keyword evidence="3" id="KW-0804">Transcription</keyword>
<evidence type="ECO:0000259" key="6">
    <source>
        <dbReference type="PROSITE" id="PS50090"/>
    </source>
</evidence>
<evidence type="ECO:0000259" key="7">
    <source>
        <dbReference type="PROSITE" id="PS51293"/>
    </source>
</evidence>
<organism evidence="9 10">
    <name type="scientific">Tritrichomonas musculus</name>
    <dbReference type="NCBI Taxonomy" id="1915356"/>
    <lineage>
        <taxon>Eukaryota</taxon>
        <taxon>Metamonada</taxon>
        <taxon>Parabasalia</taxon>
        <taxon>Tritrichomonadida</taxon>
        <taxon>Tritrichomonadidae</taxon>
        <taxon>Tritrichomonas</taxon>
    </lineage>
</organism>
<dbReference type="SMART" id="SM00717">
    <property type="entry name" value="SANT"/>
    <property type="match status" value="2"/>
</dbReference>
<feature type="domain" description="HTH myb-type" evidence="8">
    <location>
        <begin position="109"/>
        <end position="156"/>
    </location>
</feature>
<evidence type="ECO:0000256" key="4">
    <source>
        <dbReference type="ARBA" id="ARBA00023242"/>
    </source>
</evidence>
<accession>A0ABR2K469</accession>
<evidence type="ECO:0000313" key="9">
    <source>
        <dbReference type="EMBL" id="KAK8885923.1"/>
    </source>
</evidence>
<feature type="region of interest" description="Disordered" evidence="5">
    <location>
        <begin position="158"/>
        <end position="199"/>
    </location>
</feature>
<keyword evidence="1" id="KW-0805">Transcription regulation</keyword>
<dbReference type="SUPFAM" id="SSF46689">
    <property type="entry name" value="Homeodomain-like"/>
    <property type="match status" value="1"/>
</dbReference>
<evidence type="ECO:0000256" key="5">
    <source>
        <dbReference type="SAM" id="MobiDB-lite"/>
    </source>
</evidence>
<feature type="domain" description="Myb-like" evidence="6">
    <location>
        <begin position="48"/>
        <end position="99"/>
    </location>
</feature>
<feature type="domain" description="HTH myb-type" evidence="8">
    <location>
        <begin position="48"/>
        <end position="103"/>
    </location>
</feature>
<evidence type="ECO:0000256" key="2">
    <source>
        <dbReference type="ARBA" id="ARBA00023125"/>
    </source>
</evidence>
<reference evidence="9 10" key="1">
    <citation type="submission" date="2024-04" db="EMBL/GenBank/DDBJ databases">
        <title>Tritrichomonas musculus Genome.</title>
        <authorList>
            <person name="Alves-Ferreira E."/>
            <person name="Grigg M."/>
            <person name="Lorenzi H."/>
            <person name="Galac M."/>
        </authorList>
    </citation>
    <scope>NUCLEOTIDE SEQUENCE [LARGE SCALE GENOMIC DNA]</scope>
    <source>
        <strain evidence="9 10">EAF2021</strain>
    </source>
</reference>
<proteinExistence type="predicted"/>
<keyword evidence="4" id="KW-0539">Nucleus</keyword>
<evidence type="ECO:0000259" key="8">
    <source>
        <dbReference type="PROSITE" id="PS51294"/>
    </source>
</evidence>
<protein>
    <recommendedName>
        <fullName evidence="11">Myb-like DNA-binding domain containing protein</fullName>
    </recommendedName>
</protein>
<gene>
    <name evidence="9" type="ORF">M9Y10_041381</name>
</gene>
<evidence type="ECO:0008006" key="11">
    <source>
        <dbReference type="Google" id="ProtNLM"/>
    </source>
</evidence>
<dbReference type="PROSITE" id="PS50090">
    <property type="entry name" value="MYB_LIKE"/>
    <property type="match status" value="2"/>
</dbReference>
<keyword evidence="2" id="KW-0238">DNA-binding</keyword>
<keyword evidence="10" id="KW-1185">Reference proteome</keyword>
<feature type="domain" description="Myb-like" evidence="6">
    <location>
        <begin position="102"/>
        <end position="152"/>
    </location>
</feature>
<evidence type="ECO:0000313" key="10">
    <source>
        <dbReference type="Proteomes" id="UP001470230"/>
    </source>
</evidence>
<dbReference type="PROSITE" id="PS51293">
    <property type="entry name" value="SANT"/>
    <property type="match status" value="1"/>
</dbReference>
<dbReference type="InterPro" id="IPR017930">
    <property type="entry name" value="Myb_dom"/>
</dbReference>
<dbReference type="PANTHER" id="PTHR46621:SF1">
    <property type="entry name" value="SNRNA-ACTIVATING PROTEIN COMPLEX SUBUNIT 4"/>
    <property type="match status" value="1"/>
</dbReference>
<dbReference type="Proteomes" id="UP001470230">
    <property type="component" value="Unassembled WGS sequence"/>
</dbReference>
<dbReference type="Gene3D" id="1.10.10.60">
    <property type="entry name" value="Homeodomain-like"/>
    <property type="match status" value="2"/>
</dbReference>
<dbReference type="InterPro" id="IPR051575">
    <property type="entry name" value="Myb-like_DNA-bd"/>
</dbReference>
<feature type="compositionally biased region" description="Basic and acidic residues" evidence="5">
    <location>
        <begin position="178"/>
        <end position="199"/>
    </location>
</feature>